<evidence type="ECO:0000313" key="3">
    <source>
        <dbReference type="Proteomes" id="UP001066276"/>
    </source>
</evidence>
<gene>
    <name evidence="2" type="ORF">NDU88_004350</name>
</gene>
<proteinExistence type="predicted"/>
<feature type="region of interest" description="Disordered" evidence="1">
    <location>
        <begin position="83"/>
        <end position="107"/>
    </location>
</feature>
<evidence type="ECO:0000313" key="2">
    <source>
        <dbReference type="EMBL" id="KAJ1216751.1"/>
    </source>
</evidence>
<keyword evidence="3" id="KW-1185">Reference proteome</keyword>
<organism evidence="2 3">
    <name type="scientific">Pleurodeles waltl</name>
    <name type="common">Iberian ribbed newt</name>
    <dbReference type="NCBI Taxonomy" id="8319"/>
    <lineage>
        <taxon>Eukaryota</taxon>
        <taxon>Metazoa</taxon>
        <taxon>Chordata</taxon>
        <taxon>Craniata</taxon>
        <taxon>Vertebrata</taxon>
        <taxon>Euteleostomi</taxon>
        <taxon>Amphibia</taxon>
        <taxon>Batrachia</taxon>
        <taxon>Caudata</taxon>
        <taxon>Salamandroidea</taxon>
        <taxon>Salamandridae</taxon>
        <taxon>Pleurodelinae</taxon>
        <taxon>Pleurodeles</taxon>
    </lineage>
</organism>
<reference evidence="2" key="1">
    <citation type="journal article" date="2022" name="bioRxiv">
        <title>Sequencing and chromosome-scale assembly of the giantPleurodeles waltlgenome.</title>
        <authorList>
            <person name="Brown T."/>
            <person name="Elewa A."/>
            <person name="Iarovenko S."/>
            <person name="Subramanian E."/>
            <person name="Araus A.J."/>
            <person name="Petzold A."/>
            <person name="Susuki M."/>
            <person name="Suzuki K.-i.T."/>
            <person name="Hayashi T."/>
            <person name="Toyoda A."/>
            <person name="Oliveira C."/>
            <person name="Osipova E."/>
            <person name="Leigh N.D."/>
            <person name="Simon A."/>
            <person name="Yun M.H."/>
        </authorList>
    </citation>
    <scope>NUCLEOTIDE SEQUENCE</scope>
    <source>
        <strain evidence="2">20211129_DDA</strain>
        <tissue evidence="2">Liver</tissue>
    </source>
</reference>
<evidence type="ECO:0000256" key="1">
    <source>
        <dbReference type="SAM" id="MobiDB-lite"/>
    </source>
</evidence>
<comment type="caution">
    <text evidence="2">The sequence shown here is derived from an EMBL/GenBank/DDBJ whole genome shotgun (WGS) entry which is preliminary data.</text>
</comment>
<sequence>MHAARLEPAPAQLCNAVQLSAKDALPGKRQLKNVDDEEFLSISVDKGGVRGPGGKSLKKRKHIEASSKKKGILCDSEREGVRISTHEKQFHTANDRSSDENDARAQTSNVDEYVLDLSYDENIDEEFGNMLNDKSKACKTLKDPMWQNLFNPRNIRHPRGKDWWPLDHNAEYIRNRLRRPLESDEQNIMRSECSRPIFEDKVTMTTNLGPELITYLKWGDPKEKV</sequence>
<feature type="compositionally biased region" description="Basic and acidic residues" evidence="1">
    <location>
        <begin position="83"/>
        <end position="103"/>
    </location>
</feature>
<name>A0AAV7WVK4_PLEWA</name>
<accession>A0AAV7WVK4</accession>
<dbReference type="AlphaFoldDB" id="A0AAV7WVK4"/>
<dbReference type="EMBL" id="JANPWB010000001">
    <property type="protein sequence ID" value="KAJ1216751.1"/>
    <property type="molecule type" value="Genomic_DNA"/>
</dbReference>
<dbReference type="Proteomes" id="UP001066276">
    <property type="component" value="Chromosome 1_1"/>
</dbReference>
<protein>
    <submittedName>
        <fullName evidence="2">Uncharacterized protein</fullName>
    </submittedName>
</protein>